<dbReference type="InterPro" id="IPR035973">
    <property type="entry name" value="Cyt_c_oxidase_su3-like_sf"/>
</dbReference>
<dbReference type="Proteomes" id="UP000390335">
    <property type="component" value="Unassembled WGS sequence"/>
</dbReference>
<comment type="caution">
    <text evidence="9">The sequence shown here is derived from an EMBL/GenBank/DDBJ whole genome shotgun (WGS) entry which is preliminary data.</text>
</comment>
<evidence type="ECO:0000256" key="1">
    <source>
        <dbReference type="ARBA" id="ARBA00004141"/>
    </source>
</evidence>
<comment type="similarity">
    <text evidence="2 6">Belongs to the cytochrome c oxidase subunit 3 family.</text>
</comment>
<dbReference type="InterPro" id="IPR024791">
    <property type="entry name" value="Cyt_c/ubiquinol_Oxase_su3"/>
</dbReference>
<evidence type="ECO:0000256" key="2">
    <source>
        <dbReference type="ARBA" id="ARBA00010581"/>
    </source>
</evidence>
<reference evidence="9 10" key="1">
    <citation type="journal article" date="2020" name="Genome Biol. Evol.">
        <title>Rhizobium dioscoreae sp. nov., a plant growth-promoting bacterium isolated from yam (Dioscorea species).</title>
        <authorList>
            <person name="Ouyabe M."/>
            <person name="Tanaka N."/>
            <person name="Shiwa Y."/>
            <person name="Fujita N."/>
            <person name="Kikuno H."/>
            <person name="Babil P."/>
            <person name="Shiwachi H."/>
        </authorList>
    </citation>
    <scope>NUCLEOTIDE SEQUENCE [LARGE SCALE GENOMIC DNA]</scope>
    <source>
        <strain evidence="9 10">S-93</strain>
    </source>
</reference>
<dbReference type="Pfam" id="PF00510">
    <property type="entry name" value="COX3"/>
    <property type="match status" value="1"/>
</dbReference>
<comment type="subcellular location">
    <subcellularLocation>
        <location evidence="6">Cell membrane</location>
        <topology evidence="6">Multi-pass membrane protein</topology>
    </subcellularLocation>
    <subcellularLocation>
        <location evidence="1">Membrane</location>
        <topology evidence="1">Multi-pass membrane protein</topology>
    </subcellularLocation>
</comment>
<name>A0ABQ0Z7J8_9HYPH</name>
<accession>A0ABQ0Z7J8</accession>
<organism evidence="9 10">
    <name type="scientific">Rhizobium dioscoreae</name>
    <dbReference type="NCBI Taxonomy" id="2653122"/>
    <lineage>
        <taxon>Bacteria</taxon>
        <taxon>Pseudomonadati</taxon>
        <taxon>Pseudomonadota</taxon>
        <taxon>Alphaproteobacteria</taxon>
        <taxon>Hyphomicrobiales</taxon>
        <taxon>Rhizobiaceae</taxon>
        <taxon>Rhizobium/Agrobacterium group</taxon>
        <taxon>Rhizobium</taxon>
    </lineage>
</organism>
<evidence type="ECO:0000259" key="8">
    <source>
        <dbReference type="PROSITE" id="PS50253"/>
    </source>
</evidence>
<feature type="transmembrane region" description="Helical" evidence="7">
    <location>
        <begin position="27"/>
        <end position="49"/>
    </location>
</feature>
<dbReference type="RefSeq" id="WP_152094084.1">
    <property type="nucleotide sequence ID" value="NZ_BLAJ01000004.1"/>
</dbReference>
<feature type="transmembrane region" description="Helical" evidence="7">
    <location>
        <begin position="95"/>
        <end position="116"/>
    </location>
</feature>
<dbReference type="PROSITE" id="PS50253">
    <property type="entry name" value="COX3"/>
    <property type="match status" value="1"/>
</dbReference>
<evidence type="ECO:0000313" key="9">
    <source>
        <dbReference type="EMBL" id="GES51445.1"/>
    </source>
</evidence>
<evidence type="ECO:0000256" key="6">
    <source>
        <dbReference type="RuleBase" id="RU003376"/>
    </source>
</evidence>
<feature type="domain" description="Heme-copper oxidase subunit III family profile" evidence="8">
    <location>
        <begin position="1"/>
        <end position="212"/>
    </location>
</feature>
<dbReference type="InterPro" id="IPR000298">
    <property type="entry name" value="Cyt_c_oxidase-like_su3"/>
</dbReference>
<feature type="transmembrane region" description="Helical" evidence="7">
    <location>
        <begin position="61"/>
        <end position="83"/>
    </location>
</feature>
<dbReference type="PANTHER" id="PTHR11403">
    <property type="entry name" value="CYTOCHROME C OXIDASE SUBUNIT III"/>
    <property type="match status" value="1"/>
</dbReference>
<feature type="transmembrane region" description="Helical" evidence="7">
    <location>
        <begin position="147"/>
        <end position="173"/>
    </location>
</feature>
<dbReference type="EMBL" id="BLAJ01000004">
    <property type="protein sequence ID" value="GES51445.1"/>
    <property type="molecule type" value="Genomic_DNA"/>
</dbReference>
<dbReference type="InterPro" id="IPR013833">
    <property type="entry name" value="Cyt_c_oxidase_su3_a-hlx"/>
</dbReference>
<gene>
    <name evidence="9" type="ORF">RsS93_40590</name>
</gene>
<keyword evidence="10" id="KW-1185">Reference proteome</keyword>
<keyword evidence="5 7" id="KW-0472">Membrane</keyword>
<dbReference type="SUPFAM" id="SSF81452">
    <property type="entry name" value="Cytochrome c oxidase subunit III-like"/>
    <property type="match status" value="1"/>
</dbReference>
<dbReference type="PANTHER" id="PTHR11403:SF6">
    <property type="entry name" value="NITRIC OXIDE REDUCTASE SUBUNIT E"/>
    <property type="match status" value="1"/>
</dbReference>
<evidence type="ECO:0000256" key="3">
    <source>
        <dbReference type="ARBA" id="ARBA00022692"/>
    </source>
</evidence>
<sequence length="212" mass="23252">MSDARPSVAEPFTDPLQQHRAAMMGMYVFLGSEIMLFGGLFCIAAAVRLAHAPEIVRASHALHSGIGGINTAILLTSSLFVALGVESAKEGRAKIASGWLVGAAALGLVFLVMKAYEYWMEFTEGLLPIEGVHSRYVDDVQHLFMNLYLIATSLHAVHLSIGIVLLIALLFRLTLGSIKLPERAIVLVTVGLYWHLVDVIWVFLYPVFYLAR</sequence>
<protein>
    <submittedName>
        <fullName evidence="9">Cytochrome c oxidase subunit III</fullName>
    </submittedName>
</protein>
<evidence type="ECO:0000313" key="10">
    <source>
        <dbReference type="Proteomes" id="UP000390335"/>
    </source>
</evidence>
<keyword evidence="3 6" id="KW-0812">Transmembrane</keyword>
<proteinExistence type="inferred from homology"/>
<evidence type="ECO:0000256" key="5">
    <source>
        <dbReference type="ARBA" id="ARBA00023136"/>
    </source>
</evidence>
<feature type="transmembrane region" description="Helical" evidence="7">
    <location>
        <begin position="185"/>
        <end position="208"/>
    </location>
</feature>
<evidence type="ECO:0000256" key="7">
    <source>
        <dbReference type="SAM" id="Phobius"/>
    </source>
</evidence>
<keyword evidence="4 7" id="KW-1133">Transmembrane helix</keyword>
<dbReference type="Gene3D" id="1.20.120.80">
    <property type="entry name" value="Cytochrome c oxidase, subunit III, four-helix bundle"/>
    <property type="match status" value="1"/>
</dbReference>
<evidence type="ECO:0000256" key="4">
    <source>
        <dbReference type="ARBA" id="ARBA00022989"/>
    </source>
</evidence>